<organism evidence="2 3">
    <name type="scientific">Parasedimentitalea denitrificans</name>
    <dbReference type="NCBI Taxonomy" id="2211118"/>
    <lineage>
        <taxon>Bacteria</taxon>
        <taxon>Pseudomonadati</taxon>
        <taxon>Pseudomonadota</taxon>
        <taxon>Alphaproteobacteria</taxon>
        <taxon>Rhodobacterales</taxon>
        <taxon>Paracoccaceae</taxon>
        <taxon>Parasedimentitalea</taxon>
    </lineage>
</organism>
<name>A0ABX0W987_9RHOB</name>
<dbReference type="Gene3D" id="2.40.10.10">
    <property type="entry name" value="Trypsin-like serine proteases"/>
    <property type="match status" value="2"/>
</dbReference>
<proteinExistence type="predicted"/>
<dbReference type="PANTHER" id="PTHR43019:SF23">
    <property type="entry name" value="PROTEASE DO-LIKE 5, CHLOROPLASTIC"/>
    <property type="match status" value="1"/>
</dbReference>
<dbReference type="PRINTS" id="PR00834">
    <property type="entry name" value="PROTEASES2C"/>
</dbReference>
<keyword evidence="1" id="KW-0732">Signal</keyword>
<protein>
    <submittedName>
        <fullName evidence="2">Serine protease</fullName>
    </submittedName>
</protein>
<feature type="chain" id="PRO_5046521625" evidence="1">
    <location>
        <begin position="23"/>
        <end position="475"/>
    </location>
</feature>
<accession>A0ABX0W987</accession>
<evidence type="ECO:0000256" key="1">
    <source>
        <dbReference type="SAM" id="SignalP"/>
    </source>
</evidence>
<dbReference type="EMBL" id="QHLQ01000015">
    <property type="protein sequence ID" value="NIZ62228.1"/>
    <property type="molecule type" value="Genomic_DNA"/>
</dbReference>
<feature type="signal peptide" evidence="1">
    <location>
        <begin position="1"/>
        <end position="22"/>
    </location>
</feature>
<dbReference type="InterPro" id="IPR001940">
    <property type="entry name" value="Peptidase_S1C"/>
</dbReference>
<evidence type="ECO:0000313" key="3">
    <source>
        <dbReference type="Proteomes" id="UP001429564"/>
    </source>
</evidence>
<gene>
    <name evidence="2" type="ORF">DL239_14715</name>
</gene>
<comment type="caution">
    <text evidence="2">The sequence shown here is derived from an EMBL/GenBank/DDBJ whole genome shotgun (WGS) entry which is preliminary data.</text>
</comment>
<reference evidence="2 3" key="1">
    <citation type="submission" date="2018-05" db="EMBL/GenBank/DDBJ databases">
        <authorList>
            <person name="Zhang Y.-J."/>
        </authorList>
    </citation>
    <scope>NUCLEOTIDE SEQUENCE [LARGE SCALE GENOMIC DNA]</scope>
    <source>
        <strain evidence="2 3">CY04</strain>
    </source>
</reference>
<dbReference type="Pfam" id="PF13365">
    <property type="entry name" value="Trypsin_2"/>
    <property type="match status" value="1"/>
</dbReference>
<dbReference type="GO" id="GO:0006508">
    <property type="term" value="P:proteolysis"/>
    <property type="evidence" value="ECO:0007669"/>
    <property type="project" value="UniProtKB-KW"/>
</dbReference>
<dbReference type="InterPro" id="IPR009003">
    <property type="entry name" value="Peptidase_S1_PA"/>
</dbReference>
<keyword evidence="2" id="KW-0645">Protease</keyword>
<keyword evidence="3" id="KW-1185">Reference proteome</keyword>
<evidence type="ECO:0000313" key="2">
    <source>
        <dbReference type="EMBL" id="NIZ62228.1"/>
    </source>
</evidence>
<dbReference type="InterPro" id="IPR043504">
    <property type="entry name" value="Peptidase_S1_PA_chymotrypsin"/>
</dbReference>
<sequence length="475" mass="51151">MRWVFILLLSSAFSLVGAITKAQDYQELFKGFNSAGLTYTERRYLQAALAFEGHYVGLLDGDWGRLSREAMERYSYKEFGRASEEWHTAVLALSFFDRYERDGWDMRYFPALGMSVMMPLKTLVTDPPSDHFVNYRHSGSSLSVSIGRHDNATATNMHRFTIDAHTRREKPYSVRKTNFAVSSAVLSDGSTLYTRSNFINGAWSTIMVSASARDLNALQAVTSSIAKGQSRALDITVDGKLIEVLRRTMALANSTEQNEANAPAQPSAPLPKRGGYTGTGFVVSADGYVLTNAHVVENCGAILVDGVKAELIDASEPFDLALLKTNLPHGKGVAVFSATPAKLNSDVTVIGYPYAGLLGGLNVTRGAVSSLKGLGGDGNTLQITAPVQSGNSGGPLLASDGEVIGVVVAKLDAAIVEENLGDVPQNVNFAIRGGIAKMFLAQNQVEPELSLEDKRVTPEELAETAASFTSFIECK</sequence>
<dbReference type="PANTHER" id="PTHR43019">
    <property type="entry name" value="SERINE ENDOPROTEASE DEGS"/>
    <property type="match status" value="1"/>
</dbReference>
<keyword evidence="2" id="KW-0378">Hydrolase</keyword>
<dbReference type="SUPFAM" id="SSF50494">
    <property type="entry name" value="Trypsin-like serine proteases"/>
    <property type="match status" value="1"/>
</dbReference>
<dbReference type="Proteomes" id="UP001429564">
    <property type="component" value="Unassembled WGS sequence"/>
</dbReference>
<dbReference type="GO" id="GO:0008233">
    <property type="term" value="F:peptidase activity"/>
    <property type="evidence" value="ECO:0007669"/>
    <property type="project" value="UniProtKB-KW"/>
</dbReference>